<name>A0ACB8QMF5_9AGAM</name>
<reference evidence="1" key="1">
    <citation type="submission" date="2021-02" db="EMBL/GenBank/DDBJ databases">
        <authorList>
            <consortium name="DOE Joint Genome Institute"/>
            <person name="Ahrendt S."/>
            <person name="Looney B.P."/>
            <person name="Miyauchi S."/>
            <person name="Morin E."/>
            <person name="Drula E."/>
            <person name="Courty P.E."/>
            <person name="Chicoki N."/>
            <person name="Fauchery L."/>
            <person name="Kohler A."/>
            <person name="Kuo A."/>
            <person name="Labutti K."/>
            <person name="Pangilinan J."/>
            <person name="Lipzen A."/>
            <person name="Riley R."/>
            <person name="Andreopoulos W."/>
            <person name="He G."/>
            <person name="Johnson J."/>
            <person name="Barry K.W."/>
            <person name="Grigoriev I.V."/>
            <person name="Nagy L."/>
            <person name="Hibbett D."/>
            <person name="Henrissat B."/>
            <person name="Matheny P.B."/>
            <person name="Labbe J."/>
            <person name="Martin F."/>
        </authorList>
    </citation>
    <scope>NUCLEOTIDE SEQUENCE</scope>
    <source>
        <strain evidence="1">EC-137</strain>
    </source>
</reference>
<evidence type="ECO:0000313" key="2">
    <source>
        <dbReference type="Proteomes" id="UP000814128"/>
    </source>
</evidence>
<gene>
    <name evidence="1" type="ORF">K488DRAFT_85490</name>
</gene>
<dbReference type="EMBL" id="MU273535">
    <property type="protein sequence ID" value="KAI0032815.1"/>
    <property type="molecule type" value="Genomic_DNA"/>
</dbReference>
<dbReference type="Proteomes" id="UP000814128">
    <property type="component" value="Unassembled WGS sequence"/>
</dbReference>
<evidence type="ECO:0000313" key="1">
    <source>
        <dbReference type="EMBL" id="KAI0032815.1"/>
    </source>
</evidence>
<accession>A0ACB8QMF5</accession>
<keyword evidence="2" id="KW-1185">Reference proteome</keyword>
<comment type="caution">
    <text evidence="1">The sequence shown here is derived from an EMBL/GenBank/DDBJ whole genome shotgun (WGS) entry which is preliminary data.</text>
</comment>
<organism evidence="1 2">
    <name type="scientific">Vararia minispora EC-137</name>
    <dbReference type="NCBI Taxonomy" id="1314806"/>
    <lineage>
        <taxon>Eukaryota</taxon>
        <taxon>Fungi</taxon>
        <taxon>Dikarya</taxon>
        <taxon>Basidiomycota</taxon>
        <taxon>Agaricomycotina</taxon>
        <taxon>Agaricomycetes</taxon>
        <taxon>Russulales</taxon>
        <taxon>Lachnocladiaceae</taxon>
        <taxon>Vararia</taxon>
    </lineage>
</organism>
<sequence>MSIELSSGHLVRMYEGDLEDPEIWGANPTLQLLSIKKVPSDGTRPDRYRIIISDGIHFCQAMLATQLNYLAEKQVITKHSIVTLENVTGSPVSGKRILILHALRIVERNAEKVGDPKSLLPANEAAAEAAPAPRPVPSSSTVVSAVRSQTQGQQRRSGKTENLYPIEALSPYQNNWTIKARVTQKSDIRHFSNARGEGKLFSVTFMDESGDIKGTAFNAAAEDLYDRLQEGKVYYISKARVDIAKKKFSNNQYELGLNVNTEIEEVTDATQAPVIKYNFVKLQDLNDVEKDAMCDVIAVIKSAGDVGQITTKAQKTLTKRELTLVDSSQFAVRLTLWGKQAETFQATEQEIVAFKGVKVGDFGGRSLSMISTSMMELNPDIPEAHALKGWYIDGGSDQSFRAYNREGDASGSVNRTEMRTIHEAKTTFSEASEKPEYFSIRATVLTIKNDNIAYPACRSESCNKKVVEDQSSNTWRCEKCEKSWDSPEYRYIISMAVADHTDQMWLQGFNDAGVAVLNMSADDLMMLKERDENAFNNYMSKVQGKLYNIGVRAKQDTWNETTRIRYGITRIQPVDFVLETQSMLMLLKSSWGQNEL</sequence>
<reference evidence="1" key="2">
    <citation type="journal article" date="2022" name="New Phytol.">
        <title>Evolutionary transition to the ectomycorrhizal habit in the genomes of a hyperdiverse lineage of mushroom-forming fungi.</title>
        <authorList>
            <person name="Looney B."/>
            <person name="Miyauchi S."/>
            <person name="Morin E."/>
            <person name="Drula E."/>
            <person name="Courty P.E."/>
            <person name="Kohler A."/>
            <person name="Kuo A."/>
            <person name="LaButti K."/>
            <person name="Pangilinan J."/>
            <person name="Lipzen A."/>
            <person name="Riley R."/>
            <person name="Andreopoulos W."/>
            <person name="He G."/>
            <person name="Johnson J."/>
            <person name="Nolan M."/>
            <person name="Tritt A."/>
            <person name="Barry K.W."/>
            <person name="Grigoriev I.V."/>
            <person name="Nagy L.G."/>
            <person name="Hibbett D."/>
            <person name="Henrissat B."/>
            <person name="Matheny P.B."/>
            <person name="Labbe J."/>
            <person name="Martin F.M."/>
        </authorList>
    </citation>
    <scope>NUCLEOTIDE SEQUENCE</scope>
    <source>
        <strain evidence="1">EC-137</strain>
    </source>
</reference>
<proteinExistence type="predicted"/>
<protein>
    <submittedName>
        <fullName evidence="1">Replication factor-a protein</fullName>
    </submittedName>
</protein>